<evidence type="ECO:0000256" key="3">
    <source>
        <dbReference type="ARBA" id="ARBA00022490"/>
    </source>
</evidence>
<dbReference type="InterPro" id="IPR050257">
    <property type="entry name" value="eL8/uL1-like"/>
</dbReference>
<keyword evidence="6 9" id="KW-0694">RNA-binding</keyword>
<evidence type="ECO:0000259" key="10">
    <source>
        <dbReference type="Pfam" id="PF01248"/>
    </source>
</evidence>
<dbReference type="AlphaFoldDB" id="A0A7J2U529"/>
<keyword evidence="7 9" id="KW-0689">Ribosomal protein</keyword>
<dbReference type="PRINTS" id="PR00881">
    <property type="entry name" value="L7ARS6FAMILY"/>
</dbReference>
<accession>A0A7J2U529</accession>
<keyword evidence="8 9" id="KW-0687">Ribonucleoprotein</keyword>
<keyword evidence="4 9" id="KW-0819">tRNA processing</keyword>
<dbReference type="GO" id="GO:0042254">
    <property type="term" value="P:ribosome biogenesis"/>
    <property type="evidence" value="ECO:0007669"/>
    <property type="project" value="InterPro"/>
</dbReference>
<evidence type="ECO:0000256" key="6">
    <source>
        <dbReference type="ARBA" id="ARBA00022884"/>
    </source>
</evidence>
<evidence type="ECO:0000256" key="4">
    <source>
        <dbReference type="ARBA" id="ARBA00022694"/>
    </source>
</evidence>
<evidence type="ECO:0000256" key="2">
    <source>
        <dbReference type="ARBA" id="ARBA00007337"/>
    </source>
</evidence>
<protein>
    <recommendedName>
        <fullName evidence="9">Large ribosomal subunit protein eL8</fullName>
    </recommendedName>
</protein>
<dbReference type="InterPro" id="IPR018492">
    <property type="entry name" value="Ribosomal_eL8/Nhp2"/>
</dbReference>
<keyword evidence="5 9" id="KW-0699">rRNA-binding</keyword>
<feature type="domain" description="Ribosomal protein eL8/eL30/eS12/Gadd45" evidence="10">
    <location>
        <begin position="18"/>
        <end position="109"/>
    </location>
</feature>
<reference evidence="11" key="1">
    <citation type="journal article" date="2020" name="mSystems">
        <title>Genome- and Community-Level Interaction Insights into Carbon Utilization and Element Cycling Functions of Hydrothermarchaeota in Hydrothermal Sediment.</title>
        <authorList>
            <person name="Zhou Z."/>
            <person name="Liu Y."/>
            <person name="Xu W."/>
            <person name="Pan J."/>
            <person name="Luo Z.H."/>
            <person name="Li M."/>
        </authorList>
    </citation>
    <scope>NUCLEOTIDE SEQUENCE [LARGE SCALE GENOMIC DNA]</scope>
    <source>
        <strain evidence="11">SpSt-125</strain>
    </source>
</reference>
<dbReference type="GO" id="GO:1990904">
    <property type="term" value="C:ribonucleoprotein complex"/>
    <property type="evidence" value="ECO:0007669"/>
    <property type="project" value="UniProtKB-KW"/>
</dbReference>
<dbReference type="GO" id="GO:0005840">
    <property type="term" value="C:ribosome"/>
    <property type="evidence" value="ECO:0007669"/>
    <property type="project" value="UniProtKB-KW"/>
</dbReference>
<dbReference type="EMBL" id="DSEU01000070">
    <property type="protein sequence ID" value="HEM67851.1"/>
    <property type="molecule type" value="Genomic_DNA"/>
</dbReference>
<evidence type="ECO:0000256" key="5">
    <source>
        <dbReference type="ARBA" id="ARBA00022730"/>
    </source>
</evidence>
<comment type="function">
    <text evidence="9">Multifunctional RNA-binding protein that recognizes the K-turn motif in ribosomal RNA, the RNA component of RNase P, box H/ACA, box C/D and box C'/D' sRNAs.</text>
</comment>
<name>A0A7J2U529_9CREN</name>
<comment type="subcellular location">
    <subcellularLocation>
        <location evidence="1 9">Cytoplasm</location>
    </subcellularLocation>
</comment>
<dbReference type="GO" id="GO:0001682">
    <property type="term" value="P:tRNA 5'-leader removal"/>
    <property type="evidence" value="ECO:0007669"/>
    <property type="project" value="UniProtKB-UniRule"/>
</dbReference>
<dbReference type="PRINTS" id="PR00884">
    <property type="entry name" value="RIBOSOMALHS6"/>
</dbReference>
<dbReference type="GO" id="GO:0003735">
    <property type="term" value="F:structural constituent of ribosome"/>
    <property type="evidence" value="ECO:0007669"/>
    <property type="project" value="InterPro"/>
</dbReference>
<organism evidence="11">
    <name type="scientific">Ignisphaera aggregans</name>
    <dbReference type="NCBI Taxonomy" id="334771"/>
    <lineage>
        <taxon>Archaea</taxon>
        <taxon>Thermoproteota</taxon>
        <taxon>Thermoprotei</taxon>
        <taxon>Desulfurococcales</taxon>
        <taxon>Desulfurococcaceae</taxon>
        <taxon>Ignisphaera</taxon>
    </lineage>
</organism>
<dbReference type="HAMAP" id="MF_00326">
    <property type="entry name" value="Ribosomal_eL8"/>
    <property type="match status" value="1"/>
</dbReference>
<dbReference type="InterPro" id="IPR029064">
    <property type="entry name" value="Ribosomal_eL30-like_sf"/>
</dbReference>
<dbReference type="Pfam" id="PF01248">
    <property type="entry name" value="Ribosomal_L7Ae"/>
    <property type="match status" value="1"/>
</dbReference>
<dbReference type="InterPro" id="IPR004038">
    <property type="entry name" value="Ribosomal_eL8/eL30/eS12/Gad45"/>
</dbReference>
<dbReference type="Gene3D" id="3.30.1330.30">
    <property type="match status" value="1"/>
</dbReference>
<evidence type="ECO:0000256" key="7">
    <source>
        <dbReference type="ARBA" id="ARBA00022980"/>
    </source>
</evidence>
<evidence type="ECO:0000313" key="11">
    <source>
        <dbReference type="EMBL" id="HEM67851.1"/>
    </source>
</evidence>
<keyword evidence="3 9" id="KW-0963">Cytoplasm</keyword>
<comment type="similarity">
    <text evidence="2 9">Belongs to the eukaryotic ribosomal protein eL8 family.</text>
</comment>
<dbReference type="SUPFAM" id="SSF55315">
    <property type="entry name" value="L30e-like"/>
    <property type="match status" value="1"/>
</dbReference>
<comment type="caution">
    <text evidence="11">The sequence shown here is derived from an EMBL/GenBank/DDBJ whole genome shotgun (WGS) entry which is preliminary data.</text>
</comment>
<dbReference type="NCBIfam" id="TIGR03677">
    <property type="entry name" value="eL8_ribo"/>
    <property type="match status" value="1"/>
</dbReference>
<dbReference type="GO" id="GO:0006412">
    <property type="term" value="P:translation"/>
    <property type="evidence" value="ECO:0007669"/>
    <property type="project" value="UniProtKB-UniRule"/>
</dbReference>
<dbReference type="GO" id="GO:0004526">
    <property type="term" value="F:ribonuclease P activity"/>
    <property type="evidence" value="ECO:0007669"/>
    <property type="project" value="UniProtKB-UniRule"/>
</dbReference>
<evidence type="ECO:0000256" key="9">
    <source>
        <dbReference type="HAMAP-Rule" id="MF_00326"/>
    </source>
</evidence>
<dbReference type="GO" id="GO:0019843">
    <property type="term" value="F:rRNA binding"/>
    <property type="evidence" value="ECO:0007669"/>
    <property type="project" value="UniProtKB-KW"/>
</dbReference>
<dbReference type="FunFam" id="3.30.1330.30:FF:000020">
    <property type="entry name" value="50S ribosomal protein L7Ae"/>
    <property type="match status" value="1"/>
</dbReference>
<evidence type="ECO:0000256" key="8">
    <source>
        <dbReference type="ARBA" id="ARBA00023274"/>
    </source>
</evidence>
<evidence type="ECO:0000256" key="1">
    <source>
        <dbReference type="ARBA" id="ARBA00004496"/>
    </source>
</evidence>
<dbReference type="PROSITE" id="PS01082">
    <property type="entry name" value="RIBOSOMAL_L7AE"/>
    <property type="match status" value="1"/>
</dbReference>
<proteinExistence type="inferred from homology"/>
<dbReference type="GO" id="GO:0005737">
    <property type="term" value="C:cytoplasm"/>
    <property type="evidence" value="ECO:0007669"/>
    <property type="project" value="UniProtKB-SubCell"/>
</dbReference>
<sequence length="128" mass="14013">MSKPFYVKFEVPTEVAEKAYQALKKARETGGKIRKGTNEVTKGVERGLCKLVLVAEDVDPPEVVAHLPLLCEEKKVPYLYVPSKKRLGEMAGIEVAAASACIVEPGEAKADLEELVARYQELRAKAGK</sequence>
<comment type="subunit">
    <text evidence="9">Part of the 50S ribosomal subunit. Probably part of the RNase P complex.</text>
</comment>
<gene>
    <name evidence="9" type="primary">rpl7ae</name>
    <name evidence="11" type="ORF">ENO26_09875</name>
</gene>
<dbReference type="PANTHER" id="PTHR23105">
    <property type="entry name" value="RIBOSOMAL PROTEIN L7AE FAMILY MEMBER"/>
    <property type="match status" value="1"/>
</dbReference>
<dbReference type="InterPro" id="IPR004037">
    <property type="entry name" value="Ribosomal_eL8-like_CS"/>
</dbReference>
<dbReference type="InterPro" id="IPR022481">
    <property type="entry name" value="Ribosomal_eL8_arc"/>
</dbReference>